<proteinExistence type="inferred from homology"/>
<organism evidence="11 12">
    <name type="scientific">Candidatus Nomurabacteria bacterium RIFCSPHIGHO2_01_FULL_40_20</name>
    <dbReference type="NCBI Taxonomy" id="1801738"/>
    <lineage>
        <taxon>Bacteria</taxon>
        <taxon>Candidatus Nomuraibacteriota</taxon>
    </lineage>
</organism>
<dbReference type="Pfam" id="PF01479">
    <property type="entry name" value="S4"/>
    <property type="match status" value="1"/>
</dbReference>
<dbReference type="GO" id="GO:0006412">
    <property type="term" value="P:translation"/>
    <property type="evidence" value="ECO:0007669"/>
    <property type="project" value="UniProtKB-UniRule"/>
</dbReference>
<dbReference type="FunFam" id="3.10.290.10:FF:000001">
    <property type="entry name" value="30S ribosomal protein S4"/>
    <property type="match status" value="1"/>
</dbReference>
<dbReference type="CDD" id="cd00165">
    <property type="entry name" value="S4"/>
    <property type="match status" value="1"/>
</dbReference>
<dbReference type="Gene3D" id="1.10.1050.10">
    <property type="entry name" value="Ribosomal Protein S4 Delta 41, Chain A, domain 1"/>
    <property type="match status" value="1"/>
</dbReference>
<protein>
    <recommendedName>
        <fullName evidence="6 7">Small ribosomal subunit protein uS4</fullName>
    </recommendedName>
</protein>
<comment type="function">
    <text evidence="7">One of the primary rRNA binding proteins, it binds directly to 16S rRNA where it nucleates assembly of the body of the 30S subunit.</text>
</comment>
<reference evidence="11 12" key="1">
    <citation type="journal article" date="2016" name="Nat. Commun.">
        <title>Thousands of microbial genomes shed light on interconnected biogeochemical processes in an aquifer system.</title>
        <authorList>
            <person name="Anantharaman K."/>
            <person name="Brown C.T."/>
            <person name="Hug L.A."/>
            <person name="Sharon I."/>
            <person name="Castelle C.J."/>
            <person name="Probst A.J."/>
            <person name="Thomas B.C."/>
            <person name="Singh A."/>
            <person name="Wilkins M.J."/>
            <person name="Karaoz U."/>
            <person name="Brodie E.L."/>
            <person name="Williams K.H."/>
            <person name="Hubbard S.S."/>
            <person name="Banfield J.F."/>
        </authorList>
    </citation>
    <scope>NUCLEOTIDE SEQUENCE [LARGE SCALE GENOMIC DNA]</scope>
</reference>
<dbReference type="GO" id="GO:0042274">
    <property type="term" value="P:ribosomal small subunit biogenesis"/>
    <property type="evidence" value="ECO:0007669"/>
    <property type="project" value="TreeGrafter"/>
</dbReference>
<dbReference type="PROSITE" id="PS00632">
    <property type="entry name" value="RIBOSOMAL_S4"/>
    <property type="match status" value="1"/>
</dbReference>
<dbReference type="SUPFAM" id="SSF55174">
    <property type="entry name" value="Alpha-L RNA-binding motif"/>
    <property type="match status" value="1"/>
</dbReference>
<keyword evidence="3 7" id="KW-0694">RNA-binding</keyword>
<gene>
    <name evidence="7" type="primary">rpsD</name>
    <name evidence="11" type="ORF">A2733_01480</name>
</gene>
<evidence type="ECO:0000256" key="5">
    <source>
        <dbReference type="ARBA" id="ARBA00023274"/>
    </source>
</evidence>
<dbReference type="InterPro" id="IPR022801">
    <property type="entry name" value="Ribosomal_uS4"/>
</dbReference>
<evidence type="ECO:0000259" key="9">
    <source>
        <dbReference type="SMART" id="SM00363"/>
    </source>
</evidence>
<dbReference type="InterPro" id="IPR018079">
    <property type="entry name" value="Ribosomal_uS4_CS"/>
</dbReference>
<evidence type="ECO:0000256" key="6">
    <source>
        <dbReference type="ARBA" id="ARBA00035254"/>
    </source>
</evidence>
<comment type="similarity">
    <text evidence="1 7 8">Belongs to the universal ribosomal protein uS4 family.</text>
</comment>
<feature type="domain" description="RNA-binding S4" evidence="9">
    <location>
        <begin position="93"/>
        <end position="157"/>
    </location>
</feature>
<evidence type="ECO:0000256" key="7">
    <source>
        <dbReference type="HAMAP-Rule" id="MF_01306"/>
    </source>
</evidence>
<dbReference type="Proteomes" id="UP000178985">
    <property type="component" value="Unassembled WGS sequence"/>
</dbReference>
<keyword evidence="5 7" id="KW-0687">Ribonucleoprotein</keyword>
<dbReference type="InterPro" id="IPR001912">
    <property type="entry name" value="Ribosomal_uS4_N"/>
</dbReference>
<dbReference type="GO" id="GO:0015935">
    <property type="term" value="C:small ribosomal subunit"/>
    <property type="evidence" value="ECO:0007669"/>
    <property type="project" value="InterPro"/>
</dbReference>
<dbReference type="Gene3D" id="3.10.290.10">
    <property type="entry name" value="RNA-binding S4 domain"/>
    <property type="match status" value="1"/>
</dbReference>
<evidence type="ECO:0000256" key="8">
    <source>
        <dbReference type="RuleBase" id="RU003699"/>
    </source>
</evidence>
<dbReference type="EMBL" id="MFTO01000011">
    <property type="protein sequence ID" value="OGI63891.1"/>
    <property type="molecule type" value="Genomic_DNA"/>
</dbReference>
<keyword evidence="4 7" id="KW-0689">Ribosomal protein</keyword>
<dbReference type="SMART" id="SM01390">
    <property type="entry name" value="Ribosomal_S4"/>
    <property type="match status" value="1"/>
</dbReference>
<dbReference type="NCBIfam" id="TIGR01017">
    <property type="entry name" value="rpsD_bact"/>
    <property type="match status" value="1"/>
</dbReference>
<keyword evidence="2 7" id="KW-0699">rRNA-binding</keyword>
<dbReference type="InterPro" id="IPR002942">
    <property type="entry name" value="S4_RNA-bd"/>
</dbReference>
<dbReference type="InterPro" id="IPR005709">
    <property type="entry name" value="Ribosomal_uS4_bac-type"/>
</dbReference>
<comment type="subunit">
    <text evidence="7">Part of the 30S ribosomal subunit. Contacts protein S5. The interaction surface between S4 and S5 is involved in control of translational fidelity.</text>
</comment>
<dbReference type="PANTHER" id="PTHR11831:SF4">
    <property type="entry name" value="SMALL RIBOSOMAL SUBUNIT PROTEIN US4M"/>
    <property type="match status" value="1"/>
</dbReference>
<dbReference type="HAMAP" id="MF_01306_B">
    <property type="entry name" value="Ribosomal_uS4_B"/>
    <property type="match status" value="1"/>
</dbReference>
<evidence type="ECO:0000256" key="3">
    <source>
        <dbReference type="ARBA" id="ARBA00022884"/>
    </source>
</evidence>
<dbReference type="NCBIfam" id="NF003717">
    <property type="entry name" value="PRK05327.1"/>
    <property type="match status" value="1"/>
</dbReference>
<dbReference type="PROSITE" id="PS50889">
    <property type="entry name" value="S4"/>
    <property type="match status" value="1"/>
</dbReference>
<sequence length="201" mass="23014">MQTKPKFKICKRLGPGVYDKCQTVKFSTSSPKFGGVGGKRPKALSEYGTQLIEKQKIRFSYGITERQLSNYVKKATLVKGAGTADKFYEHLESRLDNTVYRMGLAPSRRAARQMVSHGHFVVGEHKITIPSYEVRKGDVVKVREGSKTKKIFENLALRLKDYNFPTWINFDVEKMEGHVLEKPKNIETFLDLNAVLEFYSR</sequence>
<comment type="caution">
    <text evidence="11">The sequence shown here is derived from an EMBL/GenBank/DDBJ whole genome shotgun (WGS) entry which is preliminary data.</text>
</comment>
<dbReference type="GO" id="GO:0019843">
    <property type="term" value="F:rRNA binding"/>
    <property type="evidence" value="ECO:0007669"/>
    <property type="project" value="UniProtKB-UniRule"/>
</dbReference>
<evidence type="ECO:0000313" key="11">
    <source>
        <dbReference type="EMBL" id="OGI63891.1"/>
    </source>
</evidence>
<dbReference type="AlphaFoldDB" id="A0A1F6V298"/>
<accession>A0A1F6V298</accession>
<dbReference type="Pfam" id="PF00163">
    <property type="entry name" value="Ribosomal_S4"/>
    <property type="match status" value="1"/>
</dbReference>
<dbReference type="SMART" id="SM00363">
    <property type="entry name" value="S4"/>
    <property type="match status" value="1"/>
</dbReference>
<name>A0A1F6V298_9BACT</name>
<dbReference type="GO" id="GO:0003735">
    <property type="term" value="F:structural constituent of ribosome"/>
    <property type="evidence" value="ECO:0007669"/>
    <property type="project" value="InterPro"/>
</dbReference>
<evidence type="ECO:0000313" key="12">
    <source>
        <dbReference type="Proteomes" id="UP000178985"/>
    </source>
</evidence>
<evidence type="ECO:0000256" key="4">
    <source>
        <dbReference type="ARBA" id="ARBA00022980"/>
    </source>
</evidence>
<comment type="function">
    <text evidence="7">With S5 and S12 plays an important role in translational accuracy.</text>
</comment>
<feature type="domain" description="Small ribosomal subunit protein uS4 N-terminal" evidence="10">
    <location>
        <begin position="1"/>
        <end position="92"/>
    </location>
</feature>
<dbReference type="PANTHER" id="PTHR11831">
    <property type="entry name" value="30S 40S RIBOSOMAL PROTEIN"/>
    <property type="match status" value="1"/>
</dbReference>
<evidence type="ECO:0000256" key="1">
    <source>
        <dbReference type="ARBA" id="ARBA00007465"/>
    </source>
</evidence>
<evidence type="ECO:0000259" key="10">
    <source>
        <dbReference type="SMART" id="SM01390"/>
    </source>
</evidence>
<evidence type="ECO:0000256" key="2">
    <source>
        <dbReference type="ARBA" id="ARBA00022730"/>
    </source>
</evidence>
<dbReference type="InterPro" id="IPR036986">
    <property type="entry name" value="S4_RNA-bd_sf"/>
</dbReference>